<protein>
    <recommendedName>
        <fullName evidence="4">C4-dicarboxylate ABC transporter</fullName>
    </recommendedName>
</protein>
<keyword evidence="1" id="KW-0812">Transmembrane</keyword>
<proteinExistence type="predicted"/>
<evidence type="ECO:0000313" key="2">
    <source>
        <dbReference type="EMBL" id="KFF31122.1"/>
    </source>
</evidence>
<keyword evidence="3" id="KW-1185">Reference proteome</keyword>
<dbReference type="STRING" id="1341695.BBOMB_0454"/>
<organism evidence="2 3">
    <name type="scientific">Bifidobacterium bombi DSM 19703</name>
    <dbReference type="NCBI Taxonomy" id="1341695"/>
    <lineage>
        <taxon>Bacteria</taxon>
        <taxon>Bacillati</taxon>
        <taxon>Actinomycetota</taxon>
        <taxon>Actinomycetes</taxon>
        <taxon>Bifidobacteriales</taxon>
        <taxon>Bifidobacteriaceae</taxon>
        <taxon>Bifidobacterium</taxon>
    </lineage>
</organism>
<name>A0A080N2D7_9BIFI</name>
<feature type="transmembrane region" description="Helical" evidence="1">
    <location>
        <begin position="41"/>
        <end position="63"/>
    </location>
</feature>
<dbReference type="AlphaFoldDB" id="A0A080N2D7"/>
<reference evidence="2 3" key="1">
    <citation type="journal article" date="2014" name="Appl. Environ. Microbiol.">
        <title>Genomic encyclopedia of type strains of the genus Bifidobacterium.</title>
        <authorList>
            <person name="Milani C."/>
            <person name="Lugli G.A."/>
            <person name="Duranti S."/>
            <person name="Turroni F."/>
            <person name="Bottacini F."/>
            <person name="Mangifesta M."/>
            <person name="Sanchez B."/>
            <person name="Viappiani A."/>
            <person name="Mancabelli L."/>
            <person name="Taminiau B."/>
            <person name="Delcenserie V."/>
            <person name="Barrangou R."/>
            <person name="Margolles A."/>
            <person name="van Sinderen D."/>
            <person name="Ventura M."/>
        </authorList>
    </citation>
    <scope>NUCLEOTIDE SEQUENCE [LARGE SCALE GENOMIC DNA]</scope>
    <source>
        <strain evidence="2 3">DSM 19703</strain>
    </source>
</reference>
<dbReference type="EMBL" id="ATLK01000001">
    <property type="protein sequence ID" value="KFF31122.1"/>
    <property type="molecule type" value="Genomic_DNA"/>
</dbReference>
<sequence>MAVFWIMAVVLGLVVCARCLKDGEFIEAQRSRKHDVKPLRWSLMVLQPISLVIGMIPYAMYKFARSGLSAAAARFFVKTAIPSAVILLLVIIAELVLMYLQANRSYTDMARKSSDMHDV</sequence>
<evidence type="ECO:0000313" key="3">
    <source>
        <dbReference type="Proteomes" id="UP000028730"/>
    </source>
</evidence>
<gene>
    <name evidence="2" type="ORF">BBOMB_0454</name>
</gene>
<feature type="transmembrane region" description="Helical" evidence="1">
    <location>
        <begin position="75"/>
        <end position="100"/>
    </location>
</feature>
<evidence type="ECO:0008006" key="4">
    <source>
        <dbReference type="Google" id="ProtNLM"/>
    </source>
</evidence>
<dbReference type="RefSeq" id="WP_152570096.1">
    <property type="nucleotide sequence ID" value="NZ_ATLK01000001.1"/>
</dbReference>
<keyword evidence="1" id="KW-0472">Membrane</keyword>
<dbReference type="Proteomes" id="UP000028730">
    <property type="component" value="Unassembled WGS sequence"/>
</dbReference>
<accession>A0A080N2D7</accession>
<comment type="caution">
    <text evidence="2">The sequence shown here is derived from an EMBL/GenBank/DDBJ whole genome shotgun (WGS) entry which is preliminary data.</text>
</comment>
<evidence type="ECO:0000256" key="1">
    <source>
        <dbReference type="SAM" id="Phobius"/>
    </source>
</evidence>
<keyword evidence="1" id="KW-1133">Transmembrane helix</keyword>